<proteinExistence type="inferred from homology"/>
<dbReference type="GO" id="GO:0045454">
    <property type="term" value="P:cell redox homeostasis"/>
    <property type="evidence" value="ECO:0007669"/>
    <property type="project" value="TreeGrafter"/>
</dbReference>
<evidence type="ECO:0000256" key="7">
    <source>
        <dbReference type="ARBA" id="ARBA00049091"/>
    </source>
</evidence>
<dbReference type="PANTHER" id="PTHR10681:SF171">
    <property type="entry name" value="PEROXIREDOXIN 4"/>
    <property type="match status" value="1"/>
</dbReference>
<dbReference type="AlphaFoldDB" id="A0A8D0BFW4"/>
<keyword evidence="6" id="KW-0676">Redox-active center</keyword>
<dbReference type="GO" id="GO:0033554">
    <property type="term" value="P:cellular response to stress"/>
    <property type="evidence" value="ECO:0007669"/>
    <property type="project" value="TreeGrafter"/>
</dbReference>
<evidence type="ECO:0000256" key="2">
    <source>
        <dbReference type="ARBA" id="ARBA00013017"/>
    </source>
</evidence>
<protein>
    <recommendedName>
        <fullName evidence="2">thioredoxin-dependent peroxiredoxin</fullName>
        <ecNumber evidence="2">1.11.1.24</ecNumber>
    </recommendedName>
</protein>
<name>A0A8D0BFW4_SALMN</name>
<reference evidence="9" key="2">
    <citation type="submission" date="2025-09" db="UniProtKB">
        <authorList>
            <consortium name="Ensembl"/>
        </authorList>
    </citation>
    <scope>IDENTIFICATION</scope>
</reference>
<comment type="catalytic activity">
    <reaction evidence="7">
        <text>a hydroperoxide + [thioredoxin]-dithiol = an alcohol + [thioredoxin]-disulfide + H2O</text>
        <dbReference type="Rhea" id="RHEA:62620"/>
        <dbReference type="Rhea" id="RHEA-COMP:10698"/>
        <dbReference type="Rhea" id="RHEA-COMP:10700"/>
        <dbReference type="ChEBI" id="CHEBI:15377"/>
        <dbReference type="ChEBI" id="CHEBI:29950"/>
        <dbReference type="ChEBI" id="CHEBI:30879"/>
        <dbReference type="ChEBI" id="CHEBI:35924"/>
        <dbReference type="ChEBI" id="CHEBI:50058"/>
        <dbReference type="EC" id="1.11.1.24"/>
    </reaction>
</comment>
<dbReference type="Proteomes" id="UP000694421">
    <property type="component" value="Unplaced"/>
</dbReference>
<evidence type="ECO:0000256" key="3">
    <source>
        <dbReference type="ARBA" id="ARBA00022559"/>
    </source>
</evidence>
<keyword evidence="10" id="KW-1185">Reference proteome</keyword>
<dbReference type="Pfam" id="PF00578">
    <property type="entry name" value="AhpC-TSA"/>
    <property type="match status" value="1"/>
</dbReference>
<dbReference type="GO" id="GO:0008379">
    <property type="term" value="F:thioredoxin peroxidase activity"/>
    <property type="evidence" value="ECO:0007669"/>
    <property type="project" value="TreeGrafter"/>
</dbReference>
<sequence length="105" mass="11442">MASGCVGAPGMKDPKSPAHAQHQSWLQEILISLATQENVLRLLFYALDFSFVCPTDIITFSGRSNEFKKINCEVIGASVDAPFCHLIPLVSDTKCAIAKKYGVLK</sequence>
<keyword evidence="3" id="KW-0575">Peroxidase</keyword>
<dbReference type="GO" id="GO:0042744">
    <property type="term" value="P:hydrogen peroxide catabolic process"/>
    <property type="evidence" value="ECO:0007669"/>
    <property type="project" value="TreeGrafter"/>
</dbReference>
<dbReference type="InterPro" id="IPR050217">
    <property type="entry name" value="Peroxiredoxin"/>
</dbReference>
<evidence type="ECO:0000256" key="4">
    <source>
        <dbReference type="ARBA" id="ARBA00022862"/>
    </source>
</evidence>
<dbReference type="Gene3D" id="3.40.30.10">
    <property type="entry name" value="Glutaredoxin"/>
    <property type="match status" value="1"/>
</dbReference>
<dbReference type="GO" id="GO:0005829">
    <property type="term" value="C:cytosol"/>
    <property type="evidence" value="ECO:0007669"/>
    <property type="project" value="TreeGrafter"/>
</dbReference>
<evidence type="ECO:0000313" key="9">
    <source>
        <dbReference type="Ensembl" id="ENSSMRP00000007269.1"/>
    </source>
</evidence>
<dbReference type="InterPro" id="IPR036249">
    <property type="entry name" value="Thioredoxin-like_sf"/>
</dbReference>
<dbReference type="SUPFAM" id="SSF52833">
    <property type="entry name" value="Thioredoxin-like"/>
    <property type="match status" value="1"/>
</dbReference>
<dbReference type="GO" id="GO:0006979">
    <property type="term" value="P:response to oxidative stress"/>
    <property type="evidence" value="ECO:0007669"/>
    <property type="project" value="TreeGrafter"/>
</dbReference>
<organism evidence="9 10">
    <name type="scientific">Salvator merianae</name>
    <name type="common">Argentine black and white tegu</name>
    <name type="synonym">Tupinambis merianae</name>
    <dbReference type="NCBI Taxonomy" id="96440"/>
    <lineage>
        <taxon>Eukaryota</taxon>
        <taxon>Metazoa</taxon>
        <taxon>Chordata</taxon>
        <taxon>Craniata</taxon>
        <taxon>Vertebrata</taxon>
        <taxon>Euteleostomi</taxon>
        <taxon>Lepidosauria</taxon>
        <taxon>Squamata</taxon>
        <taxon>Bifurcata</taxon>
        <taxon>Unidentata</taxon>
        <taxon>Episquamata</taxon>
        <taxon>Laterata</taxon>
        <taxon>Teiioidea</taxon>
        <taxon>Teiidae</taxon>
        <taxon>Salvator</taxon>
    </lineage>
</organism>
<keyword evidence="4" id="KW-0049">Antioxidant</keyword>
<keyword evidence="5" id="KW-0560">Oxidoreductase</keyword>
<dbReference type="EC" id="1.11.1.24" evidence="2"/>
<evidence type="ECO:0000313" key="10">
    <source>
        <dbReference type="Proteomes" id="UP000694421"/>
    </source>
</evidence>
<dbReference type="GeneTree" id="ENSGT00940000154277"/>
<reference evidence="9" key="1">
    <citation type="submission" date="2025-08" db="UniProtKB">
        <authorList>
            <consortium name="Ensembl"/>
        </authorList>
    </citation>
    <scope>IDENTIFICATION</scope>
</reference>
<dbReference type="InterPro" id="IPR000866">
    <property type="entry name" value="AhpC/TSA"/>
</dbReference>
<evidence type="ECO:0000256" key="6">
    <source>
        <dbReference type="ARBA" id="ARBA00023284"/>
    </source>
</evidence>
<evidence type="ECO:0000259" key="8">
    <source>
        <dbReference type="Pfam" id="PF00578"/>
    </source>
</evidence>
<dbReference type="Ensembl" id="ENSSMRT00000008502.1">
    <property type="protein sequence ID" value="ENSSMRP00000007269.1"/>
    <property type="gene ID" value="ENSSMRG00000005837.1"/>
</dbReference>
<dbReference type="PANTHER" id="PTHR10681">
    <property type="entry name" value="THIOREDOXIN PEROXIDASE"/>
    <property type="match status" value="1"/>
</dbReference>
<comment type="similarity">
    <text evidence="1">Belongs to the peroxiredoxin family. AhpC/Prx1 subfamily.</text>
</comment>
<accession>A0A8D0BFW4</accession>
<evidence type="ECO:0000256" key="5">
    <source>
        <dbReference type="ARBA" id="ARBA00023002"/>
    </source>
</evidence>
<feature type="domain" description="Alkyl hydroperoxide reductase subunit C/ Thiol specific antioxidant" evidence="8">
    <location>
        <begin position="31"/>
        <end position="104"/>
    </location>
</feature>
<evidence type="ECO:0000256" key="1">
    <source>
        <dbReference type="ARBA" id="ARBA00009796"/>
    </source>
</evidence>